<dbReference type="EMBL" id="JBBLXS010000097">
    <property type="protein sequence ID" value="MEK0185150.1"/>
    <property type="molecule type" value="Genomic_DNA"/>
</dbReference>
<feature type="compositionally biased region" description="Polar residues" evidence="1">
    <location>
        <begin position="84"/>
        <end position="94"/>
    </location>
</feature>
<feature type="non-terminal residue" evidence="3">
    <location>
        <position position="148"/>
    </location>
</feature>
<feature type="transmembrane region" description="Helical" evidence="2">
    <location>
        <begin position="59"/>
        <end position="80"/>
    </location>
</feature>
<evidence type="ECO:0000256" key="1">
    <source>
        <dbReference type="SAM" id="MobiDB-lite"/>
    </source>
</evidence>
<keyword evidence="2" id="KW-0812">Transmembrane</keyword>
<keyword evidence="4" id="KW-1185">Reference proteome</keyword>
<proteinExistence type="predicted"/>
<feature type="region of interest" description="Disordered" evidence="1">
    <location>
        <begin position="1"/>
        <end position="22"/>
    </location>
</feature>
<keyword evidence="2" id="KW-1133">Transmembrane helix</keyword>
<evidence type="ECO:0000313" key="4">
    <source>
        <dbReference type="Proteomes" id="UP001384579"/>
    </source>
</evidence>
<reference evidence="3 4" key="1">
    <citation type="journal article" date="2020" name="Harmful Algae">
        <title>Molecular and morphological characterization of a novel dihydroanatoxin-a producing Microcoleus species (cyanobacteria) from the Russian River, California, USA.</title>
        <authorList>
            <person name="Conklin K.Y."/>
            <person name="Stancheva R."/>
            <person name="Otten T.G."/>
            <person name="Fadness R."/>
            <person name="Boyer G.L."/>
            <person name="Read B."/>
            <person name="Zhang X."/>
            <person name="Sheath R.G."/>
        </authorList>
    </citation>
    <scope>NUCLEOTIDE SEQUENCE [LARGE SCALE GENOMIC DNA]</scope>
    <source>
        <strain evidence="3 4">PTRS2</strain>
    </source>
</reference>
<name>A0ABU8YLB2_9CYAN</name>
<gene>
    <name evidence="3" type="ORF">WMG39_09790</name>
</gene>
<organism evidence="3 4">
    <name type="scientific">Microcoleus anatoxicus PTRS2</name>
    <dbReference type="NCBI Taxonomy" id="2705321"/>
    <lineage>
        <taxon>Bacteria</taxon>
        <taxon>Bacillati</taxon>
        <taxon>Cyanobacteriota</taxon>
        <taxon>Cyanophyceae</taxon>
        <taxon>Oscillatoriophycideae</taxon>
        <taxon>Oscillatoriales</taxon>
        <taxon>Microcoleaceae</taxon>
        <taxon>Microcoleus</taxon>
        <taxon>Microcoleus anatoxicus</taxon>
    </lineage>
</organism>
<dbReference type="Proteomes" id="UP001384579">
    <property type="component" value="Unassembled WGS sequence"/>
</dbReference>
<evidence type="ECO:0000313" key="3">
    <source>
        <dbReference type="EMBL" id="MEK0185150.1"/>
    </source>
</evidence>
<keyword evidence="2" id="KW-0472">Membrane</keyword>
<protein>
    <submittedName>
        <fullName evidence="3">Amino acid ABC transporter substrate-binding protein</fullName>
    </submittedName>
</protein>
<evidence type="ECO:0000256" key="2">
    <source>
        <dbReference type="SAM" id="Phobius"/>
    </source>
</evidence>
<comment type="caution">
    <text evidence="3">The sequence shown here is derived from an EMBL/GenBank/DDBJ whole genome shotgun (WGS) entry which is preliminary data.</text>
</comment>
<feature type="region of interest" description="Disordered" evidence="1">
    <location>
        <begin position="81"/>
        <end position="103"/>
    </location>
</feature>
<accession>A0ABU8YLB2</accession>
<sequence length="148" mass="14987">MSWTCDGVPKHNPDQYNVSGPHPPYDNDGSICMMCGLPKEAMVPAGNGGSGGELPIKKILMAVAGVLVVGSGGFGLYKAFSGKPQDSSQKTSEVTSTTPATAAPSGEFLSSKAVSAALISQGEKILLTGGKADAEKQAGAAAFVGKNW</sequence>